<dbReference type="PANTHER" id="PTHR34989">
    <property type="entry name" value="PROTEIN HDED"/>
    <property type="match status" value="1"/>
</dbReference>
<dbReference type="InterPro" id="IPR052712">
    <property type="entry name" value="Acid_resist_chaperone_HdeD"/>
</dbReference>
<evidence type="ECO:0000256" key="1">
    <source>
        <dbReference type="SAM" id="Phobius"/>
    </source>
</evidence>
<feature type="transmembrane region" description="Helical" evidence="1">
    <location>
        <begin position="150"/>
        <end position="175"/>
    </location>
</feature>
<feature type="transmembrane region" description="Helical" evidence="1">
    <location>
        <begin position="94"/>
        <end position="113"/>
    </location>
</feature>
<comment type="caution">
    <text evidence="2">The sequence shown here is derived from an EMBL/GenBank/DDBJ whole genome shotgun (WGS) entry which is preliminary data.</text>
</comment>
<keyword evidence="1" id="KW-0472">Membrane</keyword>
<feature type="transmembrane region" description="Helical" evidence="1">
    <location>
        <begin position="120"/>
        <end position="144"/>
    </location>
</feature>
<gene>
    <name evidence="2" type="ORF">DI579_03100</name>
</gene>
<feature type="transmembrane region" description="Helical" evidence="1">
    <location>
        <begin position="39"/>
        <end position="61"/>
    </location>
</feature>
<accession>A0A2W5K3W0</accession>
<feature type="transmembrane region" description="Helical" evidence="1">
    <location>
        <begin position="68"/>
        <end position="88"/>
    </location>
</feature>
<dbReference type="Proteomes" id="UP000248606">
    <property type="component" value="Unassembled WGS sequence"/>
</dbReference>
<dbReference type="Pfam" id="PF03729">
    <property type="entry name" value="DUF308"/>
    <property type="match status" value="1"/>
</dbReference>
<keyword evidence="1" id="KW-0812">Transmembrane</keyword>
<evidence type="ECO:0008006" key="4">
    <source>
        <dbReference type="Google" id="ProtNLM"/>
    </source>
</evidence>
<dbReference type="PANTHER" id="PTHR34989:SF1">
    <property type="entry name" value="PROTEIN HDED"/>
    <property type="match status" value="1"/>
</dbReference>
<proteinExistence type="predicted"/>
<dbReference type="AlphaFoldDB" id="A0A2W5K3W0"/>
<dbReference type="RefSeq" id="WP_290598421.1">
    <property type="nucleotide sequence ID" value="NZ_CAKZIO010000002.1"/>
</dbReference>
<evidence type="ECO:0000313" key="2">
    <source>
        <dbReference type="EMBL" id="PZP89506.1"/>
    </source>
</evidence>
<dbReference type="GO" id="GO:0005886">
    <property type="term" value="C:plasma membrane"/>
    <property type="evidence" value="ECO:0007669"/>
    <property type="project" value="TreeGrafter"/>
</dbReference>
<dbReference type="EMBL" id="QFOZ01000002">
    <property type="protein sequence ID" value="PZP89506.1"/>
    <property type="molecule type" value="Genomic_DNA"/>
</dbReference>
<feature type="transmembrane region" description="Helical" evidence="1">
    <location>
        <begin position="12"/>
        <end position="33"/>
    </location>
</feature>
<dbReference type="InterPro" id="IPR005325">
    <property type="entry name" value="DUF308_memb"/>
</dbReference>
<evidence type="ECO:0000313" key="3">
    <source>
        <dbReference type="Proteomes" id="UP000248606"/>
    </source>
</evidence>
<keyword evidence="1" id="KW-1133">Transmembrane helix</keyword>
<organism evidence="2 3">
    <name type="scientific">Lawsonella clevelandensis</name>
    <dbReference type="NCBI Taxonomy" id="1528099"/>
    <lineage>
        <taxon>Bacteria</taxon>
        <taxon>Bacillati</taxon>
        <taxon>Actinomycetota</taxon>
        <taxon>Actinomycetes</taxon>
        <taxon>Mycobacteriales</taxon>
        <taxon>Lawsonellaceae</taxon>
        <taxon>Lawsonella</taxon>
    </lineage>
</organism>
<name>A0A2W5K3W0_9ACTN</name>
<reference evidence="2 3" key="1">
    <citation type="submission" date="2017-08" db="EMBL/GenBank/DDBJ databases">
        <title>Infants hospitalized years apart are colonized by the same room-sourced microbial strains.</title>
        <authorList>
            <person name="Brooks B."/>
            <person name="Olm M.R."/>
            <person name="Firek B.A."/>
            <person name="Baker R."/>
            <person name="Thomas B.C."/>
            <person name="Morowitz M.J."/>
            <person name="Banfield J.F."/>
        </authorList>
    </citation>
    <scope>NUCLEOTIDE SEQUENCE [LARGE SCALE GENOMIC DNA]</scope>
    <source>
        <strain evidence="2">S2_006_000_R1_57</strain>
    </source>
</reference>
<sequence length="190" mass="19412">MEFMEKAARDLWRTWLIVGVFALLIGIVAVAWPDSTVKVVTIICAVGIIVGSLALGALSVSTKEISPLWGLGVFFSVVGIIVGIAAAINPDTFSVVLALIFGIVALVSGIGNIGAGSVTAVAGVGWPVITSGVAQVIIGLLLIISPFTSLIGIAWALGVMAILLGISMLVSAIVIRQTLAKNGENVSFMG</sequence>
<protein>
    <recommendedName>
        <fullName evidence="4">DUF308 domain-containing protein</fullName>
    </recommendedName>
</protein>